<name>A0A0H2SRM2_9AGAM</name>
<dbReference type="Proteomes" id="UP000053477">
    <property type="component" value="Unassembled WGS sequence"/>
</dbReference>
<evidence type="ECO:0000313" key="1">
    <source>
        <dbReference type="EMBL" id="KLO19741.1"/>
    </source>
</evidence>
<dbReference type="AlphaFoldDB" id="A0A0H2SRM2"/>
<keyword evidence="2" id="KW-1185">Reference proteome</keyword>
<organism evidence="1 2">
    <name type="scientific">Schizopora paradoxa</name>
    <dbReference type="NCBI Taxonomy" id="27342"/>
    <lineage>
        <taxon>Eukaryota</taxon>
        <taxon>Fungi</taxon>
        <taxon>Dikarya</taxon>
        <taxon>Basidiomycota</taxon>
        <taxon>Agaricomycotina</taxon>
        <taxon>Agaricomycetes</taxon>
        <taxon>Hymenochaetales</taxon>
        <taxon>Schizoporaceae</taxon>
        <taxon>Schizopora</taxon>
    </lineage>
</organism>
<gene>
    <name evidence="1" type="ORF">SCHPADRAFT_935216</name>
</gene>
<dbReference type="EMBL" id="KQ085885">
    <property type="protein sequence ID" value="KLO19741.1"/>
    <property type="molecule type" value="Genomic_DNA"/>
</dbReference>
<proteinExistence type="predicted"/>
<dbReference type="OrthoDB" id="2852593at2759"/>
<reference evidence="1 2" key="1">
    <citation type="submission" date="2015-04" db="EMBL/GenBank/DDBJ databases">
        <title>Complete genome sequence of Schizopora paradoxa KUC8140, a cosmopolitan wood degrader in East Asia.</title>
        <authorList>
            <consortium name="DOE Joint Genome Institute"/>
            <person name="Min B."/>
            <person name="Park H."/>
            <person name="Jang Y."/>
            <person name="Kim J.-J."/>
            <person name="Kim K.H."/>
            <person name="Pangilinan J."/>
            <person name="Lipzen A."/>
            <person name="Riley R."/>
            <person name="Grigoriev I.V."/>
            <person name="Spatafora J.W."/>
            <person name="Choi I.-G."/>
        </authorList>
    </citation>
    <scope>NUCLEOTIDE SEQUENCE [LARGE SCALE GENOMIC DNA]</scope>
    <source>
        <strain evidence="1 2">KUC8140</strain>
    </source>
</reference>
<protein>
    <submittedName>
        <fullName evidence="1">Uncharacterized protein</fullName>
    </submittedName>
</protein>
<accession>A0A0H2SRM2</accession>
<sequence>MARRKYGSYFWENPHRINAYCTKTAGVLLEHLNSVFEELKDMVGKEAEFDHTSSKSPLEEHRLADDRSNSQMCLVKAQLDVLRRVVIRKQEELNDLERDRIGSLAKANDELASFGRPLPTLPIEIITQVFRMLYVEESKLSSLNSANESISPYSDERWSIQKSTLWAFADDEHTPEFWRNLVRREIPLVVTQVELGKKFSELHLEEVKRYLGSRPRTMVPHLFKGNHLPLPPFSTTIMVTKDRWKGLNVMLDDIRHIPWHCIIFAHCDIDGYYVSVSDRLITALRKCGSKLAEIDSLVVLPAFDDSQDELSSDSSSGEDAKPCIGGDILEGCISKLRAALVPFRRMLLPELRALLKHVTDLEVYTSADCEDFDTTNFEEICDHLRPYTNTLKKLRIWERRGDDWRFSRRNGQVTLPRINGSAQPISFPNLEQLVLEHFPECIFFDAMMCFDCPSLATLAVMTYPYPSYKNQDHVISAASIHDKFPLLELVGISMGNGLSKDAGDFSRNTQFFEGLASNDANGNMLLPKLTTLHLYHPDSNDVSPSFLEILLRIVTTRLECKVVESIQAIALNCSSEAMNSVFARSLEILVPHTSISA</sequence>
<dbReference type="InParanoid" id="A0A0H2SRM2"/>
<evidence type="ECO:0000313" key="2">
    <source>
        <dbReference type="Proteomes" id="UP000053477"/>
    </source>
</evidence>